<reference evidence="1 2" key="1">
    <citation type="journal article" date="2005" name="J. Biosci. Bioeng.">
        <title>Isolation and characterization of benzene-tolerant Rhodococcus opacus strains.</title>
        <authorList>
            <person name="Na K.S."/>
            <person name="Kuroda A."/>
            <person name="Takiguchi N."/>
            <person name="Ikeda T."/>
            <person name="Ohtake H."/>
            <person name="Kato J."/>
        </authorList>
    </citation>
    <scope>NUCLEOTIDE SEQUENCE [LARGE SCALE GENOMIC DNA]</scope>
    <source>
        <strain evidence="1 2">B4</strain>
        <plasmid evidence="1">pROB02</plasmid>
    </source>
</reference>
<sequence length="167" mass="18727">MELQRNADSARLATQRQIRMQRTTGRGPLCRRNNVGALQVGGRRIAGWMLVIYAVHLRRVDEGPVVEWFVSFWDLETQRTSVRAGEASNRVDAMAQVIAAGRELARRDDGSVVNKTAHVRIGTELAVVAGFDDPHLGDENLSCRIEAAITAKQQHARRMQQRIPVEF</sequence>
<evidence type="ECO:0000313" key="1">
    <source>
        <dbReference type="EMBL" id="BAH47073.1"/>
    </source>
</evidence>
<reference evidence="1 2" key="2">
    <citation type="submission" date="2009-03" db="EMBL/GenBank/DDBJ databases">
        <title>Comparison of the complete genome sequences of Rhodococcus erythropolis PR4 and Rhodococcus opacus B4.</title>
        <authorList>
            <person name="Takarada H."/>
            <person name="Sekine M."/>
            <person name="Hosoyama A."/>
            <person name="Yamada R."/>
            <person name="Fujisawa T."/>
            <person name="Omata S."/>
            <person name="Shimizu A."/>
            <person name="Tsukatani N."/>
            <person name="Tanikawa S."/>
            <person name="Fujita N."/>
            <person name="Harayama S."/>
        </authorList>
    </citation>
    <scope>NUCLEOTIDE SEQUENCE [LARGE SCALE GENOMIC DNA]</scope>
    <source>
        <strain evidence="1 2">B4</strain>
        <plasmid evidence="1 2">pROB02</plasmid>
    </source>
</reference>
<evidence type="ECO:0000313" key="2">
    <source>
        <dbReference type="Proteomes" id="UP000002212"/>
    </source>
</evidence>
<dbReference type="AlphaFoldDB" id="C1BDM0"/>
<organism evidence="1 2">
    <name type="scientific">Rhodococcus opacus (strain B4)</name>
    <dbReference type="NCBI Taxonomy" id="632772"/>
    <lineage>
        <taxon>Bacteria</taxon>
        <taxon>Bacillati</taxon>
        <taxon>Actinomycetota</taxon>
        <taxon>Actinomycetes</taxon>
        <taxon>Mycobacteriales</taxon>
        <taxon>Nocardiaceae</taxon>
        <taxon>Rhodococcus</taxon>
    </lineage>
</organism>
<dbReference type="RefSeq" id="WP_012687113.1">
    <property type="nucleotide sequence ID" value="NC_012521.1"/>
</dbReference>
<protein>
    <submittedName>
        <fullName evidence="1">Uncharacterized protein</fullName>
    </submittedName>
</protein>
<keyword evidence="1" id="KW-0614">Plasmid</keyword>
<dbReference type="Proteomes" id="UP000002212">
    <property type="component" value="Plasmid pROB02"/>
</dbReference>
<geneLocation type="plasmid" evidence="1 2">
    <name>pROB02</name>
</geneLocation>
<dbReference type="PATRIC" id="fig|632772.20.peg.8436"/>
<dbReference type="KEGG" id="rop:ROP_pROB02-00600"/>
<name>C1BDM0_RHOOB</name>
<gene>
    <name evidence="1" type="ordered locus">ROP_pROB02-00600</name>
</gene>
<proteinExistence type="predicted"/>
<dbReference type="HOGENOM" id="CLU_1593275_0_0_11"/>
<dbReference type="EMBL" id="AP011117">
    <property type="protein sequence ID" value="BAH47073.1"/>
    <property type="molecule type" value="Genomic_DNA"/>
</dbReference>
<accession>C1BDM0</accession>